<dbReference type="Proteomes" id="UP000215914">
    <property type="component" value="Chromosome 14"/>
</dbReference>
<proteinExistence type="predicted"/>
<evidence type="ECO:0000313" key="2">
    <source>
        <dbReference type="Proteomes" id="UP000215914"/>
    </source>
</evidence>
<gene>
    <name evidence="1" type="ORF">HannXRQ_Chr14g0450171</name>
</gene>
<dbReference type="OMA" id="LSSFMEW"/>
<name>A0A251SMX1_HELAN</name>
<reference evidence="2" key="1">
    <citation type="journal article" date="2017" name="Nature">
        <title>The sunflower genome provides insights into oil metabolism, flowering and Asterid evolution.</title>
        <authorList>
            <person name="Badouin H."/>
            <person name="Gouzy J."/>
            <person name="Grassa C.J."/>
            <person name="Murat F."/>
            <person name="Staton S.E."/>
            <person name="Cottret L."/>
            <person name="Lelandais-Briere C."/>
            <person name="Owens G.L."/>
            <person name="Carrere S."/>
            <person name="Mayjonade B."/>
            <person name="Legrand L."/>
            <person name="Gill N."/>
            <person name="Kane N.C."/>
            <person name="Bowers J.E."/>
            <person name="Hubner S."/>
            <person name="Bellec A."/>
            <person name="Berard A."/>
            <person name="Berges H."/>
            <person name="Blanchet N."/>
            <person name="Boniface M.C."/>
            <person name="Brunel D."/>
            <person name="Catrice O."/>
            <person name="Chaidir N."/>
            <person name="Claudel C."/>
            <person name="Donnadieu C."/>
            <person name="Faraut T."/>
            <person name="Fievet G."/>
            <person name="Helmstetter N."/>
            <person name="King M."/>
            <person name="Knapp S.J."/>
            <person name="Lai Z."/>
            <person name="Le Paslier M.C."/>
            <person name="Lippi Y."/>
            <person name="Lorenzon L."/>
            <person name="Mandel J.R."/>
            <person name="Marage G."/>
            <person name="Marchand G."/>
            <person name="Marquand E."/>
            <person name="Bret-Mestries E."/>
            <person name="Morien E."/>
            <person name="Nambeesan S."/>
            <person name="Nguyen T."/>
            <person name="Pegot-Espagnet P."/>
            <person name="Pouilly N."/>
            <person name="Raftis F."/>
            <person name="Sallet E."/>
            <person name="Schiex T."/>
            <person name="Thomas J."/>
            <person name="Vandecasteele C."/>
            <person name="Vares D."/>
            <person name="Vear F."/>
            <person name="Vautrin S."/>
            <person name="Crespi M."/>
            <person name="Mangin B."/>
            <person name="Burke J.M."/>
            <person name="Salse J."/>
            <person name="Munos S."/>
            <person name="Vincourt P."/>
            <person name="Rieseberg L.H."/>
            <person name="Langlade N.B."/>
        </authorList>
    </citation>
    <scope>NUCLEOTIDE SEQUENCE [LARGE SCALE GENOMIC DNA]</scope>
    <source>
        <strain evidence="2">cv. SF193</strain>
    </source>
</reference>
<dbReference type="InParanoid" id="A0A251SMX1"/>
<protein>
    <submittedName>
        <fullName evidence="1">Uncharacterized protein</fullName>
    </submittedName>
</protein>
<sequence>MAPITIYSGINEELPKDQGRCCFRMPCKADDNRCWSKGLSSFMEWSQLVVVPKFKTFIRQFNTQRGRHAKFQYDPTSYLLNFDEGVGYLEDDDQDIPSFSARYSLILVPGKPSMNLEEDEPVFPWQ</sequence>
<accession>A0A251SMX1</accession>
<organism evidence="1 2">
    <name type="scientific">Helianthus annuus</name>
    <name type="common">Common sunflower</name>
    <dbReference type="NCBI Taxonomy" id="4232"/>
    <lineage>
        <taxon>Eukaryota</taxon>
        <taxon>Viridiplantae</taxon>
        <taxon>Streptophyta</taxon>
        <taxon>Embryophyta</taxon>
        <taxon>Tracheophyta</taxon>
        <taxon>Spermatophyta</taxon>
        <taxon>Magnoliopsida</taxon>
        <taxon>eudicotyledons</taxon>
        <taxon>Gunneridae</taxon>
        <taxon>Pentapetalae</taxon>
        <taxon>asterids</taxon>
        <taxon>campanulids</taxon>
        <taxon>Asterales</taxon>
        <taxon>Asteraceae</taxon>
        <taxon>Asteroideae</taxon>
        <taxon>Heliantheae alliance</taxon>
        <taxon>Heliantheae</taxon>
        <taxon>Helianthus</taxon>
    </lineage>
</organism>
<keyword evidence="2" id="KW-1185">Reference proteome</keyword>
<dbReference type="AlphaFoldDB" id="A0A251SMX1"/>
<evidence type="ECO:0000313" key="1">
    <source>
        <dbReference type="EMBL" id="OTF98850.1"/>
    </source>
</evidence>
<dbReference type="PANTHER" id="PTHR47076">
    <property type="entry name" value="NHL DOMAIN PROTEIN"/>
    <property type="match status" value="1"/>
</dbReference>
<dbReference type="PANTHER" id="PTHR47076:SF12">
    <property type="entry name" value="NHL DOMAIN-CONTAINING PROTEIN"/>
    <property type="match status" value="1"/>
</dbReference>
<dbReference type="EMBL" id="CM007903">
    <property type="protein sequence ID" value="OTF98850.1"/>
    <property type="molecule type" value="Genomic_DNA"/>
</dbReference>